<reference evidence="1" key="1">
    <citation type="submission" date="2023-11" db="EMBL/GenBank/DDBJ databases">
        <authorList>
            <person name="Poullet M."/>
        </authorList>
    </citation>
    <scope>NUCLEOTIDE SEQUENCE</scope>
    <source>
        <strain evidence="1">E1834</strain>
    </source>
</reference>
<dbReference type="EMBL" id="CAVMJV010000110">
    <property type="protein sequence ID" value="CAK5101411.1"/>
    <property type="molecule type" value="Genomic_DNA"/>
</dbReference>
<name>A0ACB1AR90_MELEN</name>
<keyword evidence="2" id="KW-1185">Reference proteome</keyword>
<evidence type="ECO:0000313" key="1">
    <source>
        <dbReference type="EMBL" id="CAK5101411.1"/>
    </source>
</evidence>
<accession>A0ACB1AR90</accession>
<comment type="caution">
    <text evidence="1">The sequence shown here is derived from an EMBL/GenBank/DDBJ whole genome shotgun (WGS) entry which is preliminary data.</text>
</comment>
<gene>
    <name evidence="1" type="ORF">MENTE1834_LOCUS42283</name>
</gene>
<dbReference type="Proteomes" id="UP001497535">
    <property type="component" value="Unassembled WGS sequence"/>
</dbReference>
<organism evidence="1 2">
    <name type="scientific">Meloidogyne enterolobii</name>
    <name type="common">Root-knot nematode worm</name>
    <name type="synonym">Meloidogyne mayaguensis</name>
    <dbReference type="NCBI Taxonomy" id="390850"/>
    <lineage>
        <taxon>Eukaryota</taxon>
        <taxon>Metazoa</taxon>
        <taxon>Ecdysozoa</taxon>
        <taxon>Nematoda</taxon>
        <taxon>Chromadorea</taxon>
        <taxon>Rhabditida</taxon>
        <taxon>Tylenchina</taxon>
        <taxon>Tylenchomorpha</taxon>
        <taxon>Tylenchoidea</taxon>
        <taxon>Meloidogynidae</taxon>
        <taxon>Meloidogyninae</taxon>
        <taxon>Meloidogyne</taxon>
    </lineage>
</organism>
<protein>
    <submittedName>
        <fullName evidence="1">Uncharacterized protein</fullName>
    </submittedName>
</protein>
<sequence>MSFRFFGFWVKKCSDFGEQCLSLNETRPITFREEGLRTRSSRRVSDRVFDFLDFGSKNCGFRGTRLITDT</sequence>
<proteinExistence type="predicted"/>
<evidence type="ECO:0000313" key="2">
    <source>
        <dbReference type="Proteomes" id="UP001497535"/>
    </source>
</evidence>